<sequence length="198" mass="22810">MNLALFDFDGTITFADTYTPFLNYAVTPRRLLLGKLLLGPMYLAYKLGLLPATTMRQAGSGFGFRGRRADDVRRLGARYAHDVLSTQLRPEALERIQWHRTQGDTIVVVSASLDMYLDEWCAQHDLALICTRMEARDGVLTGRYHLGDCTGEEKARRVRELYRLDSYPVVYAYGDTHEDRQLLDLAHRRYFRWQEVAA</sequence>
<dbReference type="GO" id="GO:0005737">
    <property type="term" value="C:cytoplasm"/>
    <property type="evidence" value="ECO:0007669"/>
    <property type="project" value="TreeGrafter"/>
</dbReference>
<accession>A0A3M8SP28</accession>
<dbReference type="PANTHER" id="PTHR43344">
    <property type="entry name" value="PHOSPHOSERINE PHOSPHATASE"/>
    <property type="match status" value="1"/>
</dbReference>
<dbReference type="GO" id="GO:0036424">
    <property type="term" value="F:L-phosphoserine phosphatase activity"/>
    <property type="evidence" value="ECO:0007669"/>
    <property type="project" value="TreeGrafter"/>
</dbReference>
<dbReference type="GO" id="GO:0000287">
    <property type="term" value="F:magnesium ion binding"/>
    <property type="evidence" value="ECO:0007669"/>
    <property type="project" value="TreeGrafter"/>
</dbReference>
<comment type="caution">
    <text evidence="1">The sequence shown here is derived from an EMBL/GenBank/DDBJ whole genome shotgun (WGS) entry which is preliminary data.</text>
</comment>
<evidence type="ECO:0000313" key="2">
    <source>
        <dbReference type="Proteomes" id="UP000267049"/>
    </source>
</evidence>
<reference evidence="1 2" key="1">
    <citation type="submission" date="2018-11" db="EMBL/GenBank/DDBJ databases">
        <title>Lysobacter cryohumiis sp. nov., isolated from soil in the Tianshan Mountains, Xinjiang, China.</title>
        <authorList>
            <person name="Luo Y."/>
            <person name="Sheng H."/>
        </authorList>
    </citation>
    <scope>NUCLEOTIDE SEQUENCE [LARGE SCALE GENOMIC DNA]</scope>
    <source>
        <strain evidence="1 2">ZS60</strain>
    </source>
</reference>
<dbReference type="NCBIfam" id="TIGR01488">
    <property type="entry name" value="HAD-SF-IB"/>
    <property type="match status" value="1"/>
</dbReference>
<dbReference type="InterPro" id="IPR006385">
    <property type="entry name" value="HAD_hydro_SerB1"/>
</dbReference>
<protein>
    <submittedName>
        <fullName evidence="1">HAD-IB family hydrolase</fullName>
    </submittedName>
</protein>
<gene>
    <name evidence="1" type="ORF">EER27_11300</name>
</gene>
<organism evidence="1 2">
    <name type="scientific">Montanilutibacter psychrotolerans</name>
    <dbReference type="NCBI Taxonomy" id="1327343"/>
    <lineage>
        <taxon>Bacteria</taxon>
        <taxon>Pseudomonadati</taxon>
        <taxon>Pseudomonadota</taxon>
        <taxon>Gammaproteobacteria</taxon>
        <taxon>Lysobacterales</taxon>
        <taxon>Lysobacteraceae</taxon>
        <taxon>Montanilutibacter</taxon>
    </lineage>
</organism>
<dbReference type="EMBL" id="RIBS01000005">
    <property type="protein sequence ID" value="RNF83098.1"/>
    <property type="molecule type" value="Genomic_DNA"/>
</dbReference>
<dbReference type="GO" id="GO:0006564">
    <property type="term" value="P:L-serine biosynthetic process"/>
    <property type="evidence" value="ECO:0007669"/>
    <property type="project" value="TreeGrafter"/>
</dbReference>
<dbReference type="Proteomes" id="UP000267049">
    <property type="component" value="Unassembled WGS sequence"/>
</dbReference>
<dbReference type="InterPro" id="IPR050582">
    <property type="entry name" value="HAD-like_SerB"/>
</dbReference>
<dbReference type="PANTHER" id="PTHR43344:SF14">
    <property type="entry name" value="HAD-IB FAMILY HYDROLASE"/>
    <property type="match status" value="1"/>
</dbReference>
<keyword evidence="2" id="KW-1185">Reference proteome</keyword>
<dbReference type="RefSeq" id="WP_123088230.1">
    <property type="nucleotide sequence ID" value="NZ_RIBS01000005.1"/>
</dbReference>
<dbReference type="AlphaFoldDB" id="A0A3M8SP28"/>
<dbReference type="InterPro" id="IPR036412">
    <property type="entry name" value="HAD-like_sf"/>
</dbReference>
<dbReference type="Gene3D" id="1.20.1440.100">
    <property type="entry name" value="SG protein - dephosphorylation function"/>
    <property type="match status" value="1"/>
</dbReference>
<dbReference type="InterPro" id="IPR023214">
    <property type="entry name" value="HAD_sf"/>
</dbReference>
<name>A0A3M8SP28_9GAMM</name>
<evidence type="ECO:0000313" key="1">
    <source>
        <dbReference type="EMBL" id="RNF83098.1"/>
    </source>
</evidence>
<dbReference type="Gene3D" id="3.40.50.1000">
    <property type="entry name" value="HAD superfamily/HAD-like"/>
    <property type="match status" value="1"/>
</dbReference>
<dbReference type="NCBIfam" id="TIGR01490">
    <property type="entry name" value="HAD-SF-IB-hyp1"/>
    <property type="match status" value="1"/>
</dbReference>
<dbReference type="SUPFAM" id="SSF56784">
    <property type="entry name" value="HAD-like"/>
    <property type="match status" value="1"/>
</dbReference>
<keyword evidence="1" id="KW-0378">Hydrolase</keyword>
<dbReference type="OrthoDB" id="9784466at2"/>
<proteinExistence type="predicted"/>
<dbReference type="Pfam" id="PF12710">
    <property type="entry name" value="HAD"/>
    <property type="match status" value="1"/>
</dbReference>